<keyword evidence="1" id="KW-0812">Transmembrane</keyword>
<dbReference type="Proteomes" id="UP000295371">
    <property type="component" value="Unassembled WGS sequence"/>
</dbReference>
<evidence type="ECO:0000313" key="2">
    <source>
        <dbReference type="EMBL" id="TDT34392.1"/>
    </source>
</evidence>
<proteinExistence type="predicted"/>
<accession>A0A4R7JA07</accession>
<evidence type="ECO:0000256" key="1">
    <source>
        <dbReference type="SAM" id="Phobius"/>
    </source>
</evidence>
<organism evidence="2 3">
    <name type="scientific">Naumannella halotolerans</name>
    <dbReference type="NCBI Taxonomy" id="993414"/>
    <lineage>
        <taxon>Bacteria</taxon>
        <taxon>Bacillati</taxon>
        <taxon>Actinomycetota</taxon>
        <taxon>Actinomycetes</taxon>
        <taxon>Propionibacteriales</taxon>
        <taxon>Propionibacteriaceae</taxon>
        <taxon>Naumannella</taxon>
    </lineage>
</organism>
<dbReference type="EMBL" id="SOAW01000001">
    <property type="protein sequence ID" value="TDT34392.1"/>
    <property type="molecule type" value="Genomic_DNA"/>
</dbReference>
<protein>
    <recommendedName>
        <fullName evidence="4">K+-transporting ATPase KdpF subunit</fullName>
    </recommendedName>
</protein>
<keyword evidence="3" id="KW-1185">Reference proteome</keyword>
<keyword evidence="1" id="KW-0472">Membrane</keyword>
<name>A0A4R7JA07_9ACTN</name>
<gene>
    <name evidence="2" type="ORF">CLV29_2054</name>
</gene>
<sequence length="29" mass="3185">MIIIDIVAAGLGFCALILLLLAVLRPEWF</sequence>
<evidence type="ECO:0008006" key="4">
    <source>
        <dbReference type="Google" id="ProtNLM"/>
    </source>
</evidence>
<evidence type="ECO:0000313" key="3">
    <source>
        <dbReference type="Proteomes" id="UP000295371"/>
    </source>
</evidence>
<feature type="transmembrane region" description="Helical" evidence="1">
    <location>
        <begin position="6"/>
        <end position="24"/>
    </location>
</feature>
<comment type="caution">
    <text evidence="2">The sequence shown here is derived from an EMBL/GenBank/DDBJ whole genome shotgun (WGS) entry which is preliminary data.</text>
</comment>
<reference evidence="2 3" key="1">
    <citation type="submission" date="2019-03" db="EMBL/GenBank/DDBJ databases">
        <title>Genomic Encyclopedia of Archaeal and Bacterial Type Strains, Phase II (KMG-II): from individual species to whole genera.</title>
        <authorList>
            <person name="Goeker M."/>
        </authorList>
    </citation>
    <scope>NUCLEOTIDE SEQUENCE [LARGE SCALE GENOMIC DNA]</scope>
    <source>
        <strain evidence="2 3">DSM 24323</strain>
    </source>
</reference>
<keyword evidence="1" id="KW-1133">Transmembrane helix</keyword>
<dbReference type="AlphaFoldDB" id="A0A4R7JA07"/>